<dbReference type="SUPFAM" id="SSF141571">
    <property type="entry name" value="Pentapeptide repeat-like"/>
    <property type="match status" value="1"/>
</dbReference>
<evidence type="ECO:0000256" key="1">
    <source>
        <dbReference type="ARBA" id="ARBA00022737"/>
    </source>
</evidence>
<feature type="compositionally biased region" description="Polar residues" evidence="2">
    <location>
        <begin position="258"/>
        <end position="272"/>
    </location>
</feature>
<dbReference type="EMBL" id="JANCYW010000008">
    <property type="protein sequence ID" value="KAK4536482.1"/>
    <property type="molecule type" value="Genomic_DNA"/>
</dbReference>
<protein>
    <recommendedName>
        <fullName evidence="5">Pentapeptide repeat-containing protein</fullName>
    </recommendedName>
</protein>
<keyword evidence="1" id="KW-0677">Repeat</keyword>
<evidence type="ECO:0000313" key="4">
    <source>
        <dbReference type="Proteomes" id="UP001301350"/>
    </source>
</evidence>
<gene>
    <name evidence="3" type="ORF">CDCA_CDCA08G2507</name>
</gene>
<dbReference type="Proteomes" id="UP001301350">
    <property type="component" value="Unassembled WGS sequence"/>
</dbReference>
<dbReference type="AlphaFoldDB" id="A0AAV9IW47"/>
<feature type="region of interest" description="Disordered" evidence="2">
    <location>
        <begin position="28"/>
        <end position="50"/>
    </location>
</feature>
<accession>A0AAV9IW47</accession>
<dbReference type="Gene3D" id="2.160.20.80">
    <property type="entry name" value="E3 ubiquitin-protein ligase SopA"/>
    <property type="match status" value="1"/>
</dbReference>
<name>A0AAV9IW47_CYACA</name>
<evidence type="ECO:0000313" key="3">
    <source>
        <dbReference type="EMBL" id="KAK4536482.1"/>
    </source>
</evidence>
<sequence>MVGTGFVVAVAEMKARARWGNYRDCEAPRRWSPSTQSPQTAPAPPGIDANSRCLRMGGKSVVPQRREHNTPAHRKICSQQWVAPLLVAVATALTTTILLPSPSLALTASSRDLAQRPPYMPESDKERCALRSSAIGQANAARDQVINARQCDLRNRDFTGYDISGAYLEGAKADGSRFDRAMMSKALAEHFSCRDCSFVDAVVDRVNFDGADLSGSVFTNAVLSDTIFTDQTRVQNADFSDVYIGSFAQRRLCRNPTLQGTNPATGVPTRTSLGCPEAP</sequence>
<dbReference type="InterPro" id="IPR001646">
    <property type="entry name" value="5peptide_repeat"/>
</dbReference>
<dbReference type="Pfam" id="PF00805">
    <property type="entry name" value="Pentapeptide"/>
    <property type="match status" value="1"/>
</dbReference>
<keyword evidence="4" id="KW-1185">Reference proteome</keyword>
<organism evidence="3 4">
    <name type="scientific">Cyanidium caldarium</name>
    <name type="common">Red alga</name>
    <dbReference type="NCBI Taxonomy" id="2771"/>
    <lineage>
        <taxon>Eukaryota</taxon>
        <taxon>Rhodophyta</taxon>
        <taxon>Bangiophyceae</taxon>
        <taxon>Cyanidiales</taxon>
        <taxon>Cyanidiaceae</taxon>
        <taxon>Cyanidium</taxon>
    </lineage>
</organism>
<dbReference type="PANTHER" id="PTHR47485:SF1">
    <property type="entry name" value="THYLAKOID LUMENAL 17.4 KDA PROTEIN, CHLOROPLASTIC"/>
    <property type="match status" value="1"/>
</dbReference>
<feature type="region of interest" description="Disordered" evidence="2">
    <location>
        <begin position="258"/>
        <end position="279"/>
    </location>
</feature>
<dbReference type="PANTHER" id="PTHR47485">
    <property type="entry name" value="THYLAKOID LUMENAL 17.4 KDA PROTEIN, CHLOROPLASTIC"/>
    <property type="match status" value="1"/>
</dbReference>
<comment type="caution">
    <text evidence="3">The sequence shown here is derived from an EMBL/GenBank/DDBJ whole genome shotgun (WGS) entry which is preliminary data.</text>
</comment>
<evidence type="ECO:0000256" key="2">
    <source>
        <dbReference type="SAM" id="MobiDB-lite"/>
    </source>
</evidence>
<reference evidence="3 4" key="1">
    <citation type="submission" date="2022-07" db="EMBL/GenBank/DDBJ databases">
        <title>Genome-wide signatures of adaptation to extreme environments.</title>
        <authorList>
            <person name="Cho C.H."/>
            <person name="Yoon H.S."/>
        </authorList>
    </citation>
    <scope>NUCLEOTIDE SEQUENCE [LARGE SCALE GENOMIC DNA]</scope>
    <source>
        <strain evidence="3 4">DBV 063 E5</strain>
    </source>
</reference>
<proteinExistence type="predicted"/>
<evidence type="ECO:0008006" key="5">
    <source>
        <dbReference type="Google" id="ProtNLM"/>
    </source>
</evidence>